<evidence type="ECO:0000313" key="14">
    <source>
        <dbReference type="EMBL" id="GAM16731.1"/>
    </source>
</evidence>
<keyword evidence="15" id="KW-1185">Reference proteome</keyword>
<dbReference type="PRINTS" id="PR00723">
    <property type="entry name" value="SUBTILISIN"/>
</dbReference>
<dbReference type="InterPro" id="IPR023828">
    <property type="entry name" value="Peptidase_S8_Ser-AS"/>
</dbReference>
<evidence type="ECO:0000313" key="15">
    <source>
        <dbReference type="Proteomes" id="UP000031014"/>
    </source>
</evidence>
<keyword evidence="8" id="KW-0106">Calcium</keyword>
<dbReference type="InterPro" id="IPR000209">
    <property type="entry name" value="Peptidase_S8/S53_dom"/>
</dbReference>
<name>A0A0A8XF12_MESS1</name>
<dbReference type="Gene3D" id="3.40.50.200">
    <property type="entry name" value="Peptidase S8/S53 domain"/>
    <property type="match status" value="1"/>
</dbReference>
<dbReference type="PANTHER" id="PTHR43806:SF11">
    <property type="entry name" value="CEREVISIN-RELATED"/>
    <property type="match status" value="1"/>
</dbReference>
<evidence type="ECO:0000256" key="3">
    <source>
        <dbReference type="ARBA" id="ARBA00011073"/>
    </source>
</evidence>
<organism evidence="14 15">
    <name type="scientific">Mesobacillus selenatarsenatis (strain DSM 18680 / JCM 14380 / FERM P-15431 / SF-1)</name>
    <dbReference type="NCBI Taxonomy" id="1321606"/>
    <lineage>
        <taxon>Bacteria</taxon>
        <taxon>Bacillati</taxon>
        <taxon>Bacillota</taxon>
        <taxon>Bacilli</taxon>
        <taxon>Bacillales</taxon>
        <taxon>Bacillaceae</taxon>
        <taxon>Mesobacillus</taxon>
    </lineage>
</organism>
<gene>
    <name evidence="14" type="ORF">SAMD00020551_4961</name>
</gene>
<dbReference type="GO" id="GO:0004252">
    <property type="term" value="F:serine-type endopeptidase activity"/>
    <property type="evidence" value="ECO:0007669"/>
    <property type="project" value="UniProtKB-UniRule"/>
</dbReference>
<proteinExistence type="inferred from homology"/>
<dbReference type="SUPFAM" id="SSF52743">
    <property type="entry name" value="Subtilisin-like"/>
    <property type="match status" value="1"/>
</dbReference>
<dbReference type="InterPro" id="IPR022398">
    <property type="entry name" value="Peptidase_S8_His-AS"/>
</dbReference>
<dbReference type="InterPro" id="IPR036852">
    <property type="entry name" value="Peptidase_S8/S53_dom_sf"/>
</dbReference>
<evidence type="ECO:0000256" key="1">
    <source>
        <dbReference type="ARBA" id="ARBA00001913"/>
    </source>
</evidence>
<evidence type="ECO:0000256" key="9">
    <source>
        <dbReference type="PROSITE-ProRule" id="PRU01240"/>
    </source>
</evidence>
<dbReference type="PROSITE" id="PS00137">
    <property type="entry name" value="SUBTILASE_HIS"/>
    <property type="match status" value="1"/>
</dbReference>
<protein>
    <recommendedName>
        <fullName evidence="13">Peptidase S8/S53 domain-containing protein</fullName>
    </recommendedName>
</protein>
<dbReference type="GO" id="GO:0006508">
    <property type="term" value="P:proteolysis"/>
    <property type="evidence" value="ECO:0007669"/>
    <property type="project" value="UniProtKB-KW"/>
</dbReference>
<evidence type="ECO:0000256" key="10">
    <source>
        <dbReference type="RuleBase" id="RU003355"/>
    </source>
</evidence>
<dbReference type="Proteomes" id="UP000031014">
    <property type="component" value="Unassembled WGS sequence"/>
</dbReference>
<keyword evidence="6 9" id="KW-0378">Hydrolase</keyword>
<keyword evidence="7 9" id="KW-0720">Serine protease</keyword>
<dbReference type="Pfam" id="PF00082">
    <property type="entry name" value="Peptidase_S8"/>
    <property type="match status" value="1"/>
</dbReference>
<dbReference type="PROSITE" id="PS00136">
    <property type="entry name" value="SUBTILASE_ASP"/>
    <property type="match status" value="1"/>
</dbReference>
<dbReference type="PANTHER" id="PTHR43806">
    <property type="entry name" value="PEPTIDASE S8"/>
    <property type="match status" value="1"/>
</dbReference>
<keyword evidence="12" id="KW-0732">Signal</keyword>
<dbReference type="PROSITE" id="PS51892">
    <property type="entry name" value="SUBTILASE"/>
    <property type="match status" value="1"/>
</dbReference>
<comment type="subcellular location">
    <subcellularLocation>
        <location evidence="2">Secreted</location>
    </subcellularLocation>
</comment>
<evidence type="ECO:0000256" key="4">
    <source>
        <dbReference type="ARBA" id="ARBA00022525"/>
    </source>
</evidence>
<feature type="active site" description="Charge relay system" evidence="9">
    <location>
        <position position="402"/>
    </location>
</feature>
<accession>A0A0A8XF12</accession>
<evidence type="ECO:0000256" key="12">
    <source>
        <dbReference type="SAM" id="SignalP"/>
    </source>
</evidence>
<dbReference type="GO" id="GO:0005576">
    <property type="term" value="C:extracellular region"/>
    <property type="evidence" value="ECO:0007669"/>
    <property type="project" value="UniProtKB-SubCell"/>
</dbReference>
<reference evidence="14 15" key="1">
    <citation type="submission" date="2013-06" db="EMBL/GenBank/DDBJ databases">
        <title>Whole genome shotgun sequence of Bacillus selenatarsenatis SF-1.</title>
        <authorList>
            <person name="Kuroda M."/>
            <person name="Sei K."/>
            <person name="Yamashita M."/>
            <person name="Ike M."/>
        </authorList>
    </citation>
    <scope>NUCLEOTIDE SEQUENCE [LARGE SCALE GENOMIC DNA]</scope>
    <source>
        <strain evidence="14 15">SF-1</strain>
    </source>
</reference>
<evidence type="ECO:0000256" key="5">
    <source>
        <dbReference type="ARBA" id="ARBA00022670"/>
    </source>
</evidence>
<comment type="cofactor">
    <cofactor evidence="1">
        <name>Ca(2+)</name>
        <dbReference type="ChEBI" id="CHEBI:29108"/>
    </cofactor>
</comment>
<feature type="domain" description="Peptidase S8/S53" evidence="13">
    <location>
        <begin position="154"/>
        <end position="452"/>
    </location>
</feature>
<keyword evidence="4" id="KW-0964">Secreted</keyword>
<dbReference type="RefSeq" id="WP_041968303.1">
    <property type="nucleotide sequence ID" value="NZ_BASE01000138.1"/>
</dbReference>
<evidence type="ECO:0000256" key="11">
    <source>
        <dbReference type="SAM" id="MobiDB-lite"/>
    </source>
</evidence>
<evidence type="ECO:0000256" key="8">
    <source>
        <dbReference type="ARBA" id="ARBA00022837"/>
    </source>
</evidence>
<dbReference type="InterPro" id="IPR023827">
    <property type="entry name" value="Peptidase_S8_Asp-AS"/>
</dbReference>
<feature type="active site" description="Charge relay system" evidence="9">
    <location>
        <position position="196"/>
    </location>
</feature>
<evidence type="ECO:0000256" key="6">
    <source>
        <dbReference type="ARBA" id="ARBA00022801"/>
    </source>
</evidence>
<dbReference type="InterPro" id="IPR050131">
    <property type="entry name" value="Peptidase_S8_subtilisin-like"/>
</dbReference>
<comment type="similarity">
    <text evidence="3 9 10">Belongs to the peptidase S8 family.</text>
</comment>
<evidence type="ECO:0000256" key="2">
    <source>
        <dbReference type="ARBA" id="ARBA00004613"/>
    </source>
</evidence>
<evidence type="ECO:0000256" key="7">
    <source>
        <dbReference type="ARBA" id="ARBA00022825"/>
    </source>
</evidence>
<dbReference type="OrthoDB" id="9798386at2"/>
<feature type="chain" id="PRO_5038987677" description="Peptidase S8/S53 domain-containing protein" evidence="12">
    <location>
        <begin position="25"/>
        <end position="463"/>
    </location>
</feature>
<dbReference type="AlphaFoldDB" id="A0A0A8XF12"/>
<comment type="caution">
    <text evidence="14">The sequence shown here is derived from an EMBL/GenBank/DDBJ whole genome shotgun (WGS) entry which is preliminary data.</text>
</comment>
<keyword evidence="5 9" id="KW-0645">Protease</keyword>
<feature type="signal peptide" evidence="12">
    <location>
        <begin position="1"/>
        <end position="24"/>
    </location>
</feature>
<dbReference type="STRING" id="1321606.SAMD00020551_4961"/>
<sequence length="463" mass="48474">MSTRKKLYAGTLAVLLGAATIFNAGVTKGEAESNTENTYLVIFKDQQGLPAGYAEAIKKAGGQVEDKLDKLGAVEVTSKNSNFLNEVKKSSIVLEAGIENTVYPEQTIDGETVEVEDLTEGADFYNQYMWDIKQVTNNGESWNLPGGTGLSVDGEDIVVGVIDTGIDYNHPDIKNNYAGGKSFVPGYSDPIDQNSHGTHVAGSIAAKGEALGVGPDLKVASYRVFGPTGGAATSHIAEALMTAADDNVDVVNMSLGGYDWFQDPAYATKDIVADVQLFNRAIQYAIKKGVTVVGSAGNNAVDLSSPGKLSGDDTGATHRSPSSQTMIRVSAGGALKNLAFYSNYGVGKIDVMAPGGDLGPNYDPVTRTGRDNSYLAYSTVPVLDPDTKEVIGHGYGGKGGTSMAAPKTAALAGVVIAKHGKDKLTPAQVKAIIQNSAEDLFKPGYDDQTGYGLINAVNALKLK</sequence>
<dbReference type="PROSITE" id="PS00138">
    <property type="entry name" value="SUBTILASE_SER"/>
    <property type="match status" value="1"/>
</dbReference>
<feature type="active site" description="Charge relay system" evidence="9">
    <location>
        <position position="163"/>
    </location>
</feature>
<dbReference type="InterPro" id="IPR015500">
    <property type="entry name" value="Peptidase_S8_subtilisin-rel"/>
</dbReference>
<dbReference type="EMBL" id="BASE01000138">
    <property type="protein sequence ID" value="GAM16731.1"/>
    <property type="molecule type" value="Genomic_DNA"/>
</dbReference>
<evidence type="ECO:0000259" key="13">
    <source>
        <dbReference type="Pfam" id="PF00082"/>
    </source>
</evidence>
<feature type="region of interest" description="Disordered" evidence="11">
    <location>
        <begin position="304"/>
        <end position="323"/>
    </location>
</feature>